<dbReference type="GO" id="GO:0003779">
    <property type="term" value="F:actin binding"/>
    <property type="evidence" value="ECO:0007669"/>
    <property type="project" value="InterPro"/>
</dbReference>
<dbReference type="Ensembl" id="ENSJHYT00000009927.1">
    <property type="protein sequence ID" value="ENSJHYP00000008153.1"/>
    <property type="gene ID" value="ENSJHYG00000006488.1"/>
</dbReference>
<reference evidence="3" key="1">
    <citation type="submission" date="2025-08" db="UniProtKB">
        <authorList>
            <consortium name="Ensembl"/>
        </authorList>
    </citation>
    <scope>IDENTIFICATION</scope>
</reference>
<sequence>AFFFPSTFPPPPHSSCQQASSEIPKLRKDEQKARNALLADIQQGTRLRKVTQINDRSAPQIEKPKGANRDGGNPAVNKGGSQQPLGGLFAGGFPVLRPAGQRDMTGKGFICMKAELGGQKFGMKSNLGLALQIDFYWGFLVNA</sequence>
<evidence type="ECO:0000313" key="3">
    <source>
        <dbReference type="Ensembl" id="ENSJHYP00000008153.1"/>
    </source>
</evidence>
<keyword evidence="4" id="KW-1185">Reference proteome</keyword>
<organism evidence="3 4">
    <name type="scientific">Junco hyemalis</name>
    <name type="common">Dark-eyed junco</name>
    <dbReference type="NCBI Taxonomy" id="40217"/>
    <lineage>
        <taxon>Eukaryota</taxon>
        <taxon>Metazoa</taxon>
        <taxon>Chordata</taxon>
        <taxon>Craniata</taxon>
        <taxon>Vertebrata</taxon>
        <taxon>Euteleostomi</taxon>
        <taxon>Archelosauria</taxon>
        <taxon>Archosauria</taxon>
        <taxon>Dinosauria</taxon>
        <taxon>Saurischia</taxon>
        <taxon>Theropoda</taxon>
        <taxon>Coelurosauria</taxon>
        <taxon>Aves</taxon>
        <taxon>Neognathae</taxon>
        <taxon>Neoaves</taxon>
        <taxon>Telluraves</taxon>
        <taxon>Australaves</taxon>
        <taxon>Passeriformes</taxon>
        <taxon>Passerellidae</taxon>
        <taxon>Junco</taxon>
    </lineage>
</organism>
<feature type="domain" description="WH2" evidence="2">
    <location>
        <begin position="33"/>
        <end position="50"/>
    </location>
</feature>
<evidence type="ECO:0000259" key="2">
    <source>
        <dbReference type="PROSITE" id="PS51082"/>
    </source>
</evidence>
<dbReference type="AlphaFoldDB" id="A0A8C5IUC6"/>
<evidence type="ECO:0000256" key="1">
    <source>
        <dbReference type="SAM" id="MobiDB-lite"/>
    </source>
</evidence>
<name>A0A8C5IUC6_JUNHY</name>
<reference evidence="3" key="2">
    <citation type="submission" date="2025-09" db="UniProtKB">
        <authorList>
            <consortium name="Ensembl"/>
        </authorList>
    </citation>
    <scope>IDENTIFICATION</scope>
</reference>
<dbReference type="InterPro" id="IPR003124">
    <property type="entry name" value="WH2_dom"/>
</dbReference>
<dbReference type="CDD" id="cd22077">
    <property type="entry name" value="WH2_WAS_WASL-2_3"/>
    <property type="match status" value="1"/>
</dbReference>
<dbReference type="Proteomes" id="UP000694408">
    <property type="component" value="Unplaced"/>
</dbReference>
<proteinExistence type="predicted"/>
<protein>
    <recommendedName>
        <fullName evidence="2">WH2 domain-containing protein</fullName>
    </recommendedName>
</protein>
<feature type="region of interest" description="Disordered" evidence="1">
    <location>
        <begin position="48"/>
        <end position="84"/>
    </location>
</feature>
<dbReference type="Pfam" id="PF02205">
    <property type="entry name" value="WH2"/>
    <property type="match status" value="1"/>
</dbReference>
<evidence type="ECO:0000313" key="4">
    <source>
        <dbReference type="Proteomes" id="UP000694408"/>
    </source>
</evidence>
<dbReference type="SMART" id="SM00246">
    <property type="entry name" value="WH2"/>
    <property type="match status" value="1"/>
</dbReference>
<dbReference type="PROSITE" id="PS51082">
    <property type="entry name" value="WH2"/>
    <property type="match status" value="1"/>
</dbReference>
<accession>A0A8C5IUC6</accession>
<feature type="region of interest" description="Disordered" evidence="1">
    <location>
        <begin position="1"/>
        <end position="31"/>
    </location>
</feature>